<dbReference type="SUPFAM" id="SSF53474">
    <property type="entry name" value="alpha/beta-Hydrolases"/>
    <property type="match status" value="1"/>
</dbReference>
<evidence type="ECO:0000313" key="4">
    <source>
        <dbReference type="EMBL" id="MDO7883364.1"/>
    </source>
</evidence>
<dbReference type="Pfam" id="PF00561">
    <property type="entry name" value="Abhydrolase_1"/>
    <property type="match status" value="1"/>
</dbReference>
<evidence type="ECO:0000256" key="1">
    <source>
        <dbReference type="ARBA" id="ARBA00008645"/>
    </source>
</evidence>
<gene>
    <name evidence="4" type="ORF">Q5716_14110</name>
</gene>
<keyword evidence="2 4" id="KW-0378">Hydrolase</keyword>
<evidence type="ECO:0000256" key="2">
    <source>
        <dbReference type="ARBA" id="ARBA00022801"/>
    </source>
</evidence>
<proteinExistence type="inferred from homology"/>
<dbReference type="GO" id="GO:0016787">
    <property type="term" value="F:hydrolase activity"/>
    <property type="evidence" value="ECO:0007669"/>
    <property type="project" value="UniProtKB-KW"/>
</dbReference>
<dbReference type="RefSeq" id="WP_305003793.1">
    <property type="nucleotide sequence ID" value="NZ_JAUQUB010000005.1"/>
</dbReference>
<reference evidence="4 5" key="1">
    <citation type="submission" date="2023-07" db="EMBL/GenBank/DDBJ databases">
        <title>Protaetiibacter sp. nov WY-16 isolated from soil.</title>
        <authorList>
            <person name="Liu B."/>
            <person name="Wan Y."/>
        </authorList>
    </citation>
    <scope>NUCLEOTIDE SEQUENCE [LARGE SCALE GENOMIC DNA]</scope>
    <source>
        <strain evidence="4 5">WY-16</strain>
    </source>
</reference>
<protein>
    <submittedName>
        <fullName evidence="4">Alpha/beta hydrolase</fullName>
    </submittedName>
</protein>
<comment type="caution">
    <text evidence="4">The sequence shown here is derived from an EMBL/GenBank/DDBJ whole genome shotgun (WGS) entry which is preliminary data.</text>
</comment>
<sequence>MTTESELASALRADEARLYAEYGVAPTERFAHVAGTDVRIVSIPGSTRRTPVLLLHGIASVTAAAIPLIPAFDGAPVIAVDWPGHGLSGGYRFGPRTDLRSFATDVIEAATEGIESFDIVAHSLGGQFALYFAAGHPERVRRLVLVGVPGAAFENLIAPIGMRLAAIPGLGRALLKPVSLEQYRANSALTLGPGAVDPWPPELVSVGWYASRRAVFAETLPGLFRAIASVLGVRRRAALTPLELSSISSPTLLLLGTDDVFGSPERSRASWSRMPAAELVEVPGGHAPWLNSPEESAAAVREFLGRR</sequence>
<keyword evidence="5" id="KW-1185">Reference proteome</keyword>
<evidence type="ECO:0000313" key="5">
    <source>
        <dbReference type="Proteomes" id="UP001241072"/>
    </source>
</evidence>
<organism evidence="4 5">
    <name type="scientific">Antiquaquibacter soli</name>
    <dbReference type="NCBI Taxonomy" id="3064523"/>
    <lineage>
        <taxon>Bacteria</taxon>
        <taxon>Bacillati</taxon>
        <taxon>Actinomycetota</taxon>
        <taxon>Actinomycetes</taxon>
        <taxon>Micrococcales</taxon>
        <taxon>Microbacteriaceae</taxon>
        <taxon>Antiquaquibacter</taxon>
    </lineage>
</organism>
<evidence type="ECO:0000259" key="3">
    <source>
        <dbReference type="Pfam" id="PF00561"/>
    </source>
</evidence>
<dbReference type="InterPro" id="IPR050266">
    <property type="entry name" value="AB_hydrolase_sf"/>
</dbReference>
<dbReference type="PANTHER" id="PTHR43798">
    <property type="entry name" value="MONOACYLGLYCEROL LIPASE"/>
    <property type="match status" value="1"/>
</dbReference>
<feature type="domain" description="AB hydrolase-1" evidence="3">
    <location>
        <begin position="51"/>
        <end position="287"/>
    </location>
</feature>
<dbReference type="Gene3D" id="3.40.50.1820">
    <property type="entry name" value="alpha/beta hydrolase"/>
    <property type="match status" value="1"/>
</dbReference>
<dbReference type="Proteomes" id="UP001241072">
    <property type="component" value="Unassembled WGS sequence"/>
</dbReference>
<dbReference type="PRINTS" id="PR00111">
    <property type="entry name" value="ABHYDROLASE"/>
</dbReference>
<dbReference type="InterPro" id="IPR029058">
    <property type="entry name" value="AB_hydrolase_fold"/>
</dbReference>
<dbReference type="EMBL" id="JAUQUB010000005">
    <property type="protein sequence ID" value="MDO7883364.1"/>
    <property type="molecule type" value="Genomic_DNA"/>
</dbReference>
<name>A0ABT9BQX8_9MICO</name>
<dbReference type="InterPro" id="IPR000073">
    <property type="entry name" value="AB_hydrolase_1"/>
</dbReference>
<comment type="similarity">
    <text evidence="1">Belongs to the AB hydrolase superfamily.</text>
</comment>
<dbReference type="PANTHER" id="PTHR43798:SF14">
    <property type="entry name" value="SERINE HYDROLASE-LIKE PROTEIN DDB_G0286239"/>
    <property type="match status" value="1"/>
</dbReference>
<accession>A0ABT9BQX8</accession>